<gene>
    <name evidence="1" type="ORF">F7R25_23980</name>
</gene>
<name>A0A6L3MSN3_9BURK</name>
<accession>A0A6L3MSN3</accession>
<reference evidence="1 2" key="1">
    <citation type="submission" date="2019-09" db="EMBL/GenBank/DDBJ databases">
        <title>Draft genome sequences of 48 bacterial type strains from the CCUG.</title>
        <authorList>
            <person name="Tunovic T."/>
            <person name="Pineiro-Iglesias B."/>
            <person name="Unosson C."/>
            <person name="Inganas E."/>
            <person name="Ohlen M."/>
            <person name="Cardew S."/>
            <person name="Jensie-Markopoulos S."/>
            <person name="Salva-Serra F."/>
            <person name="Jaen-Luchoro D."/>
            <person name="Karlsson R."/>
            <person name="Svensson-Stadler L."/>
            <person name="Chun J."/>
            <person name="Moore E."/>
        </authorList>
    </citation>
    <scope>NUCLEOTIDE SEQUENCE [LARGE SCALE GENOMIC DNA]</scope>
    <source>
        <strain evidence="1 2">CCUG 65686</strain>
    </source>
</reference>
<sequence length="79" mass="7762">MRELNVFEAKQISGAGLVIAGGISGNAGTSGNNGVGVSIGVGKGASVTIDGQPVSPTSSSKNGVGVVIGRYSSSFKFKF</sequence>
<dbReference type="RefSeq" id="WP_059982516.1">
    <property type="nucleotide sequence ID" value="NZ_CABVPM010000038.1"/>
</dbReference>
<evidence type="ECO:0000313" key="1">
    <source>
        <dbReference type="EMBL" id="KAB0635209.1"/>
    </source>
</evidence>
<dbReference type="AlphaFoldDB" id="A0A6L3MSN3"/>
<evidence type="ECO:0000313" key="2">
    <source>
        <dbReference type="Proteomes" id="UP000473470"/>
    </source>
</evidence>
<proteinExistence type="predicted"/>
<dbReference type="Proteomes" id="UP000473470">
    <property type="component" value="Unassembled WGS sequence"/>
</dbReference>
<dbReference type="EMBL" id="VZOK01000041">
    <property type="protein sequence ID" value="KAB0635209.1"/>
    <property type="molecule type" value="Genomic_DNA"/>
</dbReference>
<protein>
    <submittedName>
        <fullName evidence="1">Uncharacterized protein</fullName>
    </submittedName>
</protein>
<organism evidence="1 2">
    <name type="scientific">Burkholderia stagnalis</name>
    <dbReference type="NCBI Taxonomy" id="1503054"/>
    <lineage>
        <taxon>Bacteria</taxon>
        <taxon>Pseudomonadati</taxon>
        <taxon>Pseudomonadota</taxon>
        <taxon>Betaproteobacteria</taxon>
        <taxon>Burkholderiales</taxon>
        <taxon>Burkholderiaceae</taxon>
        <taxon>Burkholderia</taxon>
        <taxon>Burkholderia cepacia complex</taxon>
    </lineage>
</organism>
<comment type="caution">
    <text evidence="1">The sequence shown here is derived from an EMBL/GenBank/DDBJ whole genome shotgun (WGS) entry which is preliminary data.</text>
</comment>